<dbReference type="AlphaFoldDB" id="A0AAU7AYZ9"/>
<gene>
    <name evidence="2" type="ORF">DSM112329_03510</name>
</gene>
<keyword evidence="1" id="KW-0812">Transmembrane</keyword>
<evidence type="ECO:0000256" key="1">
    <source>
        <dbReference type="SAM" id="Phobius"/>
    </source>
</evidence>
<evidence type="ECO:0000313" key="2">
    <source>
        <dbReference type="EMBL" id="XAY06635.1"/>
    </source>
</evidence>
<sequence length="150" mass="15857">MPLVFAGLDEGDVRLSPAQERARKVKKQYLDGDLTRVATAFNQVEAEMMQMLLLDEGVPSMLRRTQGFDVPDMLAAGPRDVMVPASGALVAREVLGTVAAAVAAAAADSDEDDAPAEETPSAPAGRAVAWLLLAAIIVPLVFFLVLVLNQ</sequence>
<organism evidence="2">
    <name type="scientific">Paraconexibacter sp. AEG42_29</name>
    <dbReference type="NCBI Taxonomy" id="2997339"/>
    <lineage>
        <taxon>Bacteria</taxon>
        <taxon>Bacillati</taxon>
        <taxon>Actinomycetota</taxon>
        <taxon>Thermoleophilia</taxon>
        <taxon>Solirubrobacterales</taxon>
        <taxon>Paraconexibacteraceae</taxon>
        <taxon>Paraconexibacter</taxon>
    </lineage>
</organism>
<proteinExistence type="predicted"/>
<dbReference type="RefSeq" id="WP_354697859.1">
    <property type="nucleotide sequence ID" value="NZ_CP114014.1"/>
</dbReference>
<reference evidence="2" key="1">
    <citation type="submission" date="2022-12" db="EMBL/GenBank/DDBJ databases">
        <title>Paraconexibacter alkalitolerans sp. nov. and Baekduia alba sp. nov., isolated from soil and emended description of the genera Paraconexibacter (Chun et al., 2020) and Baekduia (An et al., 2020).</title>
        <authorList>
            <person name="Vieira S."/>
            <person name="Huber K.J."/>
            <person name="Geppert A."/>
            <person name="Wolf J."/>
            <person name="Neumann-Schaal M."/>
            <person name="Muesken M."/>
            <person name="Overmann J."/>
        </authorList>
    </citation>
    <scope>NUCLEOTIDE SEQUENCE</scope>
    <source>
        <strain evidence="2">AEG42_29</strain>
    </source>
</reference>
<name>A0AAU7AYZ9_9ACTN</name>
<feature type="transmembrane region" description="Helical" evidence="1">
    <location>
        <begin position="127"/>
        <end position="148"/>
    </location>
</feature>
<protein>
    <submittedName>
        <fullName evidence="2">Uncharacterized protein</fullName>
    </submittedName>
</protein>
<keyword evidence="1" id="KW-0472">Membrane</keyword>
<dbReference type="EMBL" id="CP114014">
    <property type="protein sequence ID" value="XAY06635.1"/>
    <property type="molecule type" value="Genomic_DNA"/>
</dbReference>
<accession>A0AAU7AYZ9</accession>
<dbReference type="KEGG" id="parq:DSM112329_03510"/>
<keyword evidence="1" id="KW-1133">Transmembrane helix</keyword>